<evidence type="ECO:0000256" key="2">
    <source>
        <dbReference type="ARBA" id="ARBA00023125"/>
    </source>
</evidence>
<evidence type="ECO:0000256" key="3">
    <source>
        <dbReference type="ARBA" id="ARBA00023163"/>
    </source>
</evidence>
<dbReference type="AlphaFoldDB" id="A0A370NTE5"/>
<dbReference type="GO" id="GO:0003700">
    <property type="term" value="F:DNA-binding transcription factor activity"/>
    <property type="evidence" value="ECO:0007669"/>
    <property type="project" value="InterPro"/>
</dbReference>
<accession>A0A370NTE5</accession>
<keyword evidence="3" id="KW-0804">Transcription</keyword>
<dbReference type="SMART" id="SM00347">
    <property type="entry name" value="HTH_MARR"/>
    <property type="match status" value="1"/>
</dbReference>
<dbReference type="PROSITE" id="PS01117">
    <property type="entry name" value="HTH_MARR_1"/>
    <property type="match status" value="1"/>
</dbReference>
<protein>
    <submittedName>
        <fullName evidence="5">MarR family transcriptional regulator</fullName>
    </submittedName>
</protein>
<reference evidence="6" key="1">
    <citation type="submission" date="2018-06" db="EMBL/GenBank/DDBJ databases">
        <authorList>
            <person name="Feng T."/>
            <person name="Jeon C.O."/>
        </authorList>
    </citation>
    <scope>NUCLEOTIDE SEQUENCE [LARGE SCALE GENOMIC DNA]</scope>
    <source>
        <strain evidence="6">S23</strain>
    </source>
</reference>
<name>A0A370NTE5_9BURK</name>
<dbReference type="EMBL" id="QKWJ01000021">
    <property type="protein sequence ID" value="RDK08876.1"/>
    <property type="molecule type" value="Genomic_DNA"/>
</dbReference>
<evidence type="ECO:0000313" key="6">
    <source>
        <dbReference type="Proteomes" id="UP000255165"/>
    </source>
</evidence>
<dbReference type="PROSITE" id="PS50995">
    <property type="entry name" value="HTH_MARR_2"/>
    <property type="match status" value="1"/>
</dbReference>
<keyword evidence="2" id="KW-0238">DNA-binding</keyword>
<gene>
    <name evidence="5" type="ORF">DN412_17985</name>
</gene>
<dbReference type="SUPFAM" id="SSF46785">
    <property type="entry name" value="Winged helix' DNA-binding domain"/>
    <property type="match status" value="1"/>
</dbReference>
<evidence type="ECO:0000256" key="1">
    <source>
        <dbReference type="ARBA" id="ARBA00023015"/>
    </source>
</evidence>
<dbReference type="InterPro" id="IPR023187">
    <property type="entry name" value="Tscrpt_reg_MarR-type_CS"/>
</dbReference>
<organism evidence="5 6">
    <name type="scientific">Cupriavidus lacunae</name>
    <dbReference type="NCBI Taxonomy" id="2666307"/>
    <lineage>
        <taxon>Bacteria</taxon>
        <taxon>Pseudomonadati</taxon>
        <taxon>Pseudomonadota</taxon>
        <taxon>Betaproteobacteria</taxon>
        <taxon>Burkholderiales</taxon>
        <taxon>Burkholderiaceae</taxon>
        <taxon>Cupriavidus</taxon>
    </lineage>
</organism>
<dbReference type="Proteomes" id="UP000255165">
    <property type="component" value="Unassembled WGS sequence"/>
</dbReference>
<dbReference type="Gene3D" id="1.10.10.10">
    <property type="entry name" value="Winged helix-like DNA-binding domain superfamily/Winged helix DNA-binding domain"/>
    <property type="match status" value="1"/>
</dbReference>
<dbReference type="GO" id="GO:0003677">
    <property type="term" value="F:DNA binding"/>
    <property type="evidence" value="ECO:0007669"/>
    <property type="project" value="UniProtKB-KW"/>
</dbReference>
<proteinExistence type="predicted"/>
<sequence>MKTSDSGTARKNSAGSEILRSCLLTRTRQISRVLTAIYDDALRPFGINAPQFTLLVMIQELGPIGRAALGRRNHHDRSTLTRNLQPLLAQGWIAEGTPDENGRTRPLAVTKLGQTLLRNAAPAWASAQATTRTLLGEAGANAIMDIARDLPKQ</sequence>
<dbReference type="InterPro" id="IPR036390">
    <property type="entry name" value="WH_DNA-bd_sf"/>
</dbReference>
<keyword evidence="1" id="KW-0805">Transcription regulation</keyword>
<dbReference type="InterPro" id="IPR036388">
    <property type="entry name" value="WH-like_DNA-bd_sf"/>
</dbReference>
<comment type="caution">
    <text evidence="5">The sequence shown here is derived from an EMBL/GenBank/DDBJ whole genome shotgun (WGS) entry which is preliminary data.</text>
</comment>
<evidence type="ECO:0000259" key="4">
    <source>
        <dbReference type="PROSITE" id="PS50995"/>
    </source>
</evidence>
<feature type="domain" description="HTH marR-type" evidence="4">
    <location>
        <begin position="20"/>
        <end position="153"/>
    </location>
</feature>
<evidence type="ECO:0000313" key="5">
    <source>
        <dbReference type="EMBL" id="RDK08876.1"/>
    </source>
</evidence>
<dbReference type="Pfam" id="PF01047">
    <property type="entry name" value="MarR"/>
    <property type="match status" value="1"/>
</dbReference>
<keyword evidence="6" id="KW-1185">Reference proteome</keyword>
<dbReference type="RefSeq" id="WP_115212847.1">
    <property type="nucleotide sequence ID" value="NZ_QKWJ01000021.1"/>
</dbReference>
<dbReference type="InterPro" id="IPR000835">
    <property type="entry name" value="HTH_MarR-typ"/>
</dbReference>